<feature type="region of interest" description="Disordered" evidence="1">
    <location>
        <begin position="32"/>
        <end position="57"/>
    </location>
</feature>
<protein>
    <submittedName>
        <fullName evidence="2">Uncharacterized protein</fullName>
    </submittedName>
</protein>
<dbReference type="AlphaFoldDB" id="A0A9W8NTP2"/>
<sequence length="141" mass="15615">MIHFSHLYRKPWSPPVFRTSINPVADDAPFGVHGESSGEENAVDRFDGKPTSFDADAKDDKDGWHPFLCVYGEGTVVMDVNYDGPSENDNVGRHTDRFSNINFFSPLNTPKPSRYSLVFRRTLPAPNPGVEPMSGVGDNEG</sequence>
<keyword evidence="3" id="KW-1185">Reference proteome</keyword>
<reference evidence="2 3" key="1">
    <citation type="journal article" date="2023" name="Proc. Natl. Acad. Sci. U.S.A.">
        <title>A global phylogenomic analysis of the shiitake genus Lentinula.</title>
        <authorList>
            <person name="Sierra-Patev S."/>
            <person name="Min B."/>
            <person name="Naranjo-Ortiz M."/>
            <person name="Looney B."/>
            <person name="Konkel Z."/>
            <person name="Slot J.C."/>
            <person name="Sakamoto Y."/>
            <person name="Steenwyk J.L."/>
            <person name="Rokas A."/>
            <person name="Carro J."/>
            <person name="Camarero S."/>
            <person name="Ferreira P."/>
            <person name="Molpeceres G."/>
            <person name="Ruiz-Duenas F.J."/>
            <person name="Serrano A."/>
            <person name="Henrissat B."/>
            <person name="Drula E."/>
            <person name="Hughes K.W."/>
            <person name="Mata J.L."/>
            <person name="Ishikawa N.K."/>
            <person name="Vargas-Isla R."/>
            <person name="Ushijima S."/>
            <person name="Smith C.A."/>
            <person name="Donoghue J."/>
            <person name="Ahrendt S."/>
            <person name="Andreopoulos W."/>
            <person name="He G."/>
            <person name="LaButti K."/>
            <person name="Lipzen A."/>
            <person name="Ng V."/>
            <person name="Riley R."/>
            <person name="Sandor L."/>
            <person name="Barry K."/>
            <person name="Martinez A.T."/>
            <person name="Xiao Y."/>
            <person name="Gibbons J.G."/>
            <person name="Terashima K."/>
            <person name="Grigoriev I.V."/>
            <person name="Hibbett D."/>
        </authorList>
    </citation>
    <scope>NUCLEOTIDE SEQUENCE [LARGE SCALE GENOMIC DNA]</scope>
    <source>
        <strain evidence="2 3">TFB7810</strain>
    </source>
</reference>
<evidence type="ECO:0000313" key="3">
    <source>
        <dbReference type="Proteomes" id="UP001142393"/>
    </source>
</evidence>
<evidence type="ECO:0000313" key="2">
    <source>
        <dbReference type="EMBL" id="KAJ3740684.1"/>
    </source>
</evidence>
<accession>A0A9W8NTP2</accession>
<gene>
    <name evidence="2" type="ORF">DFH05DRAFT_1546036</name>
</gene>
<organism evidence="2 3">
    <name type="scientific">Lentinula detonsa</name>
    <dbReference type="NCBI Taxonomy" id="2804962"/>
    <lineage>
        <taxon>Eukaryota</taxon>
        <taxon>Fungi</taxon>
        <taxon>Dikarya</taxon>
        <taxon>Basidiomycota</taxon>
        <taxon>Agaricomycotina</taxon>
        <taxon>Agaricomycetes</taxon>
        <taxon>Agaricomycetidae</taxon>
        <taxon>Agaricales</taxon>
        <taxon>Marasmiineae</taxon>
        <taxon>Omphalotaceae</taxon>
        <taxon>Lentinula</taxon>
    </lineage>
</organism>
<name>A0A9W8NTP2_9AGAR</name>
<comment type="caution">
    <text evidence="2">The sequence shown here is derived from an EMBL/GenBank/DDBJ whole genome shotgun (WGS) entry which is preliminary data.</text>
</comment>
<evidence type="ECO:0000256" key="1">
    <source>
        <dbReference type="SAM" id="MobiDB-lite"/>
    </source>
</evidence>
<proteinExistence type="predicted"/>
<dbReference type="Proteomes" id="UP001142393">
    <property type="component" value="Unassembled WGS sequence"/>
</dbReference>
<dbReference type="EMBL" id="JANVFU010000014">
    <property type="protein sequence ID" value="KAJ3740684.1"/>
    <property type="molecule type" value="Genomic_DNA"/>
</dbReference>